<sequence length="330" mass="34859">MRLLVIGGGRFAGRAIVEAALAEGHAVTTFNRGSQPPLPGVQAITGDRRGDLSALHAGRWDAVIDCCGYLPREVAAMADALAHRVGRYVFLSSVSVYANHSAPCDESAATGTLVDPATEVIDADTYGPLKAACEAALAARLPDRHLSLRPTLIVGPHDPTGRFPWWPARAARAQAGEPMLWPGDPLGPLQWIDARDLARFALAMAAQGPCGALNVGSPAGHFRWGDLADACLAGAATGFQPVWVPEARLVAAGVQPWVELPLWIPADGEHDGFLRVDCRRAEALGLRCRSATTTVADTLAWWRTLPADAQAFPTTGLAPEREQALLAAAP</sequence>
<organism evidence="2 3">
    <name type="scientific">Ideonella alba</name>
    <dbReference type="NCBI Taxonomy" id="2824118"/>
    <lineage>
        <taxon>Bacteria</taxon>
        <taxon>Pseudomonadati</taxon>
        <taxon>Pseudomonadota</taxon>
        <taxon>Betaproteobacteria</taxon>
        <taxon>Burkholderiales</taxon>
        <taxon>Sphaerotilaceae</taxon>
        <taxon>Ideonella</taxon>
    </lineage>
</organism>
<dbReference type="Proteomes" id="UP000676246">
    <property type="component" value="Unassembled WGS sequence"/>
</dbReference>
<evidence type="ECO:0000313" key="2">
    <source>
        <dbReference type="EMBL" id="MBQ0931482.1"/>
    </source>
</evidence>
<dbReference type="PANTHER" id="PTHR43245:SF13">
    <property type="entry name" value="UDP-D-APIOSE_UDP-D-XYLOSE SYNTHASE 2"/>
    <property type="match status" value="1"/>
</dbReference>
<dbReference type="AlphaFoldDB" id="A0A940YFB2"/>
<protein>
    <submittedName>
        <fullName evidence="2">NAD-dependent epimerase/dehydratase family protein</fullName>
    </submittedName>
</protein>
<evidence type="ECO:0000313" key="3">
    <source>
        <dbReference type="Proteomes" id="UP000676246"/>
    </source>
</evidence>
<dbReference type="EMBL" id="JAGQDD010000009">
    <property type="protein sequence ID" value="MBQ0931482.1"/>
    <property type="molecule type" value="Genomic_DNA"/>
</dbReference>
<reference evidence="2 3" key="1">
    <citation type="submission" date="2021-04" db="EMBL/GenBank/DDBJ databases">
        <title>The genome sequence of Ideonella sp. 3Y2.</title>
        <authorList>
            <person name="Liu Y."/>
        </authorList>
    </citation>
    <scope>NUCLEOTIDE SEQUENCE [LARGE SCALE GENOMIC DNA]</scope>
    <source>
        <strain evidence="2 3">3Y2</strain>
    </source>
</reference>
<dbReference type="PANTHER" id="PTHR43245">
    <property type="entry name" value="BIFUNCTIONAL POLYMYXIN RESISTANCE PROTEIN ARNA"/>
    <property type="match status" value="1"/>
</dbReference>
<gene>
    <name evidence="2" type="ORF">KAK03_13390</name>
</gene>
<keyword evidence="3" id="KW-1185">Reference proteome</keyword>
<dbReference type="Pfam" id="PF01370">
    <property type="entry name" value="Epimerase"/>
    <property type="match status" value="1"/>
</dbReference>
<proteinExistence type="predicted"/>
<name>A0A940YFB2_9BURK</name>
<dbReference type="InterPro" id="IPR036291">
    <property type="entry name" value="NAD(P)-bd_dom_sf"/>
</dbReference>
<dbReference type="Gene3D" id="3.40.50.720">
    <property type="entry name" value="NAD(P)-binding Rossmann-like Domain"/>
    <property type="match status" value="1"/>
</dbReference>
<accession>A0A940YFB2</accession>
<dbReference type="InterPro" id="IPR001509">
    <property type="entry name" value="Epimerase_deHydtase"/>
</dbReference>
<evidence type="ECO:0000259" key="1">
    <source>
        <dbReference type="Pfam" id="PF01370"/>
    </source>
</evidence>
<dbReference type="SUPFAM" id="SSF51735">
    <property type="entry name" value="NAD(P)-binding Rossmann-fold domains"/>
    <property type="match status" value="1"/>
</dbReference>
<dbReference type="RefSeq" id="WP_210854465.1">
    <property type="nucleotide sequence ID" value="NZ_JAGQDD010000009.1"/>
</dbReference>
<feature type="domain" description="NAD-dependent epimerase/dehydratase" evidence="1">
    <location>
        <begin position="4"/>
        <end position="216"/>
    </location>
</feature>
<dbReference type="InterPro" id="IPR050177">
    <property type="entry name" value="Lipid_A_modif_metabolic_enz"/>
</dbReference>
<comment type="caution">
    <text evidence="2">The sequence shown here is derived from an EMBL/GenBank/DDBJ whole genome shotgun (WGS) entry which is preliminary data.</text>
</comment>